<evidence type="ECO:0000313" key="2">
    <source>
        <dbReference type="EMBL" id="EME71410.1"/>
    </source>
</evidence>
<dbReference type="EMBL" id="AONQ01000005">
    <property type="protein sequence ID" value="EME71410.1"/>
    <property type="molecule type" value="Genomic_DNA"/>
</dbReference>
<dbReference type="Proteomes" id="UP000011744">
    <property type="component" value="Unassembled WGS sequence"/>
</dbReference>
<dbReference type="STRING" id="1244869.H261_03338"/>
<sequence>MQAKGQEELPSVYVPPPHDDGFVARAIPIPTQAQMPRTLPVYGLAQGGDDGAFEMNGSVLDYVEMPPALAGTKNPYGVYVSGESMSPRYEPGWLLHVHPHKPARPGDNVVVQIRARDEHSPPLAYVKVLVSDHHKSGGKLIVRQFNPDKKLVWEGQEVVSVHKIVGVAHE</sequence>
<evidence type="ECO:0000259" key="1">
    <source>
        <dbReference type="Pfam" id="PF00717"/>
    </source>
</evidence>
<dbReference type="Gene3D" id="2.10.109.10">
    <property type="entry name" value="Umud Fragment, subunit A"/>
    <property type="match status" value="1"/>
</dbReference>
<dbReference type="SUPFAM" id="SSF51306">
    <property type="entry name" value="LexA/Signal peptidase"/>
    <property type="match status" value="1"/>
</dbReference>
<protein>
    <submittedName>
        <fullName evidence="2">C repressor protein</fullName>
    </submittedName>
</protein>
<dbReference type="eggNOG" id="COG2932">
    <property type="taxonomic scope" value="Bacteria"/>
</dbReference>
<accession>M2ZAI0</accession>
<name>M2ZAI0_9PROT</name>
<dbReference type="InterPro" id="IPR036286">
    <property type="entry name" value="LexA/Signal_pep-like_sf"/>
</dbReference>
<dbReference type="AlphaFoldDB" id="M2ZAI0"/>
<evidence type="ECO:0000313" key="3">
    <source>
        <dbReference type="Proteomes" id="UP000011744"/>
    </source>
</evidence>
<dbReference type="InterPro" id="IPR015927">
    <property type="entry name" value="Peptidase_S24_S26A/B/C"/>
</dbReference>
<dbReference type="InterPro" id="IPR039418">
    <property type="entry name" value="LexA-like"/>
</dbReference>
<proteinExistence type="predicted"/>
<gene>
    <name evidence="2" type="ORF">H261_03338</name>
</gene>
<dbReference type="CDD" id="cd06529">
    <property type="entry name" value="S24_LexA-like"/>
    <property type="match status" value="1"/>
</dbReference>
<dbReference type="Pfam" id="PF00717">
    <property type="entry name" value="Peptidase_S24"/>
    <property type="match status" value="1"/>
</dbReference>
<keyword evidence="3" id="KW-1185">Reference proteome</keyword>
<reference evidence="2 3" key="1">
    <citation type="journal article" date="2014" name="Genome Announc.">
        <title>Draft Genome Sequence of Magnetospirillum sp. Strain SO-1, a Freshwater Magnetotactic Bacterium Isolated from the Ol'khovka River, Russia.</title>
        <authorList>
            <person name="Grouzdev D.S."/>
            <person name="Dziuba M.V."/>
            <person name="Sukhacheva M.S."/>
            <person name="Mardanov A.V."/>
            <person name="Beletskiy A.V."/>
            <person name="Kuznetsov B.B."/>
            <person name="Skryabin K.G."/>
        </authorList>
    </citation>
    <scope>NUCLEOTIDE SEQUENCE [LARGE SCALE GENOMIC DNA]</scope>
    <source>
        <strain evidence="2 3">SO-1</strain>
    </source>
</reference>
<feature type="domain" description="Peptidase S24/S26A/S26B/S26C" evidence="1">
    <location>
        <begin position="40"/>
        <end position="115"/>
    </location>
</feature>
<organism evidence="2 3">
    <name type="scientific">Paramagnetospirillum caucaseum</name>
    <dbReference type="NCBI Taxonomy" id="1244869"/>
    <lineage>
        <taxon>Bacteria</taxon>
        <taxon>Pseudomonadati</taxon>
        <taxon>Pseudomonadota</taxon>
        <taxon>Alphaproteobacteria</taxon>
        <taxon>Rhodospirillales</taxon>
        <taxon>Magnetospirillaceae</taxon>
        <taxon>Paramagnetospirillum</taxon>
    </lineage>
</organism>
<comment type="caution">
    <text evidence="2">The sequence shown here is derived from an EMBL/GenBank/DDBJ whole genome shotgun (WGS) entry which is preliminary data.</text>
</comment>